<dbReference type="PANTHER" id="PTHR43201">
    <property type="entry name" value="ACYL-COA SYNTHETASE"/>
    <property type="match status" value="1"/>
</dbReference>
<accession>A0ABU5CDK8</accession>
<evidence type="ECO:0000256" key="2">
    <source>
        <dbReference type="ARBA" id="ARBA00022598"/>
    </source>
</evidence>
<dbReference type="Gene3D" id="3.30.300.30">
    <property type="match status" value="1"/>
</dbReference>
<dbReference type="PANTHER" id="PTHR43201:SF5">
    <property type="entry name" value="MEDIUM-CHAIN ACYL-COA LIGASE ACSF2, MITOCHONDRIAL"/>
    <property type="match status" value="1"/>
</dbReference>
<evidence type="ECO:0000256" key="1">
    <source>
        <dbReference type="ARBA" id="ARBA00006432"/>
    </source>
</evidence>
<protein>
    <submittedName>
        <fullName evidence="4">Class I adenylate-forming enzyme family protein</fullName>
    </submittedName>
</protein>
<evidence type="ECO:0000313" key="5">
    <source>
        <dbReference type="Proteomes" id="UP001228376"/>
    </source>
</evidence>
<evidence type="ECO:0000313" key="4">
    <source>
        <dbReference type="EMBL" id="MDY0404300.1"/>
    </source>
</evidence>
<keyword evidence="5" id="KW-1185">Reference proteome</keyword>
<gene>
    <name evidence="4" type="ORF">P5G51_001705</name>
</gene>
<evidence type="ECO:0000259" key="3">
    <source>
        <dbReference type="Pfam" id="PF13193"/>
    </source>
</evidence>
<dbReference type="RefSeq" id="WP_320384169.1">
    <property type="nucleotide sequence ID" value="NZ_JAROCA020000001.1"/>
</dbReference>
<name>A0ABU5CDK8_9BACI</name>
<proteinExistence type="inferred from homology"/>
<organism evidence="4 5">
    <name type="scientific">Tigheibacillus jepli</name>
    <dbReference type="NCBI Taxonomy" id="3035914"/>
    <lineage>
        <taxon>Bacteria</taxon>
        <taxon>Bacillati</taxon>
        <taxon>Bacillota</taxon>
        <taxon>Bacilli</taxon>
        <taxon>Bacillales</taxon>
        <taxon>Bacillaceae</taxon>
        <taxon>Tigheibacillus</taxon>
    </lineage>
</organism>
<dbReference type="Pfam" id="PF13193">
    <property type="entry name" value="AMP-binding_C"/>
    <property type="match status" value="1"/>
</dbReference>
<comment type="similarity">
    <text evidence="1">Belongs to the ATP-dependent AMP-binding enzyme family.</text>
</comment>
<keyword evidence="2" id="KW-0436">Ligase</keyword>
<dbReference type="InterPro" id="IPR025110">
    <property type="entry name" value="AMP-bd_C"/>
</dbReference>
<dbReference type="InterPro" id="IPR045851">
    <property type="entry name" value="AMP-bd_C_sf"/>
</dbReference>
<sequence length="82" mass="9166">MLGRSKDLYKVSGELVAPREVEEVISKHPAVNQVFIVGVPDRVTTEAGAAFIELKEGQSCTRREITSWCASRIARFKIPRHV</sequence>
<reference evidence="4 5" key="1">
    <citation type="submission" date="2023-10" db="EMBL/GenBank/DDBJ databases">
        <title>179-bfca-hs.</title>
        <authorList>
            <person name="Miliotis G."/>
            <person name="Sengupta P."/>
            <person name="Hameed A."/>
            <person name="Chuvochina M."/>
            <person name="Mcdonagh F."/>
            <person name="Simpson A.C."/>
            <person name="Singh N.K."/>
            <person name="Rekha P.D."/>
            <person name="Raman K."/>
            <person name="Hugenholtz P."/>
            <person name="Venkateswaran K."/>
        </authorList>
    </citation>
    <scope>NUCLEOTIDE SEQUENCE [LARGE SCALE GENOMIC DNA]</scope>
    <source>
        <strain evidence="4 5">179-BFC-A-HS</strain>
    </source>
</reference>
<feature type="domain" description="AMP-binding enzyme C-terminal" evidence="3">
    <location>
        <begin position="20"/>
        <end position="82"/>
    </location>
</feature>
<dbReference type="Proteomes" id="UP001228376">
    <property type="component" value="Unassembled WGS sequence"/>
</dbReference>
<dbReference type="EMBL" id="JAROCA020000001">
    <property type="protein sequence ID" value="MDY0404300.1"/>
    <property type="molecule type" value="Genomic_DNA"/>
</dbReference>
<dbReference type="SUPFAM" id="SSF56801">
    <property type="entry name" value="Acetyl-CoA synthetase-like"/>
    <property type="match status" value="1"/>
</dbReference>
<comment type="caution">
    <text evidence="4">The sequence shown here is derived from an EMBL/GenBank/DDBJ whole genome shotgun (WGS) entry which is preliminary data.</text>
</comment>